<proteinExistence type="inferred from homology"/>
<dbReference type="Pfam" id="PF04542">
    <property type="entry name" value="Sigma70_r2"/>
    <property type="match status" value="1"/>
</dbReference>
<dbReference type="InterPro" id="IPR013324">
    <property type="entry name" value="RNA_pol_sigma_r3/r4-like"/>
</dbReference>
<dbReference type="Pfam" id="PF04545">
    <property type="entry name" value="Sigma70_r4"/>
    <property type="match status" value="1"/>
</dbReference>
<evidence type="ECO:0000313" key="10">
    <source>
        <dbReference type="Proteomes" id="UP001177120"/>
    </source>
</evidence>
<dbReference type="PROSITE" id="PS00715">
    <property type="entry name" value="SIGMA70_1"/>
    <property type="match status" value="1"/>
</dbReference>
<dbReference type="SUPFAM" id="SSF88946">
    <property type="entry name" value="Sigma2 domain of RNA polymerase sigma factors"/>
    <property type="match status" value="1"/>
</dbReference>
<dbReference type="NCBIfam" id="TIGR02846">
    <property type="entry name" value="spore_sigmaK"/>
    <property type="match status" value="1"/>
</dbReference>
<reference evidence="9" key="1">
    <citation type="journal article" date="2024" name="Int. J. Syst. Evol. Microbiol.">
        <title>Polycladomyces zharkentensis sp. nov., a novel thermophilic cellulose- and starch-degrading member of the Bacillota from a geothermal aquifer in Kazakhstan.</title>
        <authorList>
            <person name="Mashzhan A."/>
            <person name="Kistaubayeva A."/>
            <person name="Javier-Lopez R."/>
            <person name="Bissenova U."/>
            <person name="Bissenbay A."/>
            <person name="Birkeland N.K."/>
        </authorList>
    </citation>
    <scope>NUCLEOTIDE SEQUENCE</scope>
    <source>
        <strain evidence="9">ZKZ2T</strain>
    </source>
</reference>
<evidence type="ECO:0000313" key="9">
    <source>
        <dbReference type="EMBL" id="MBN2908607.1"/>
    </source>
</evidence>
<dbReference type="NCBIfam" id="NF004471">
    <property type="entry name" value="PRK05803.1"/>
    <property type="match status" value="1"/>
</dbReference>
<dbReference type="PROSITE" id="PS50943">
    <property type="entry name" value="HTH_CROC1"/>
    <property type="match status" value="1"/>
</dbReference>
<dbReference type="CDD" id="cd06171">
    <property type="entry name" value="Sigma70_r4"/>
    <property type="match status" value="1"/>
</dbReference>
<evidence type="ECO:0000256" key="4">
    <source>
        <dbReference type="ARBA" id="ARBA00023082"/>
    </source>
</evidence>
<dbReference type="Gene3D" id="1.10.10.10">
    <property type="entry name" value="Winged helix-like DNA-binding domain superfamily/Winged helix DNA-binding domain"/>
    <property type="match status" value="1"/>
</dbReference>
<evidence type="ECO:0000256" key="5">
    <source>
        <dbReference type="ARBA" id="ARBA00023125"/>
    </source>
</evidence>
<dbReference type="InterPro" id="IPR007627">
    <property type="entry name" value="RNA_pol_sigma70_r2"/>
</dbReference>
<protein>
    <recommendedName>
        <fullName evidence="7">RNA polymerase sigma factor</fullName>
    </recommendedName>
</protein>
<keyword evidence="6 7" id="KW-0804">Transcription</keyword>
<accession>A0ABS2WGF0</accession>
<keyword evidence="4 7" id="KW-0731">Sigma factor</keyword>
<dbReference type="InterPro" id="IPR007630">
    <property type="entry name" value="RNA_pol_sigma70_r4"/>
</dbReference>
<dbReference type="PANTHER" id="PTHR30376:SF3">
    <property type="entry name" value="RNA POLYMERASE SIGMA FACTOR RPOH"/>
    <property type="match status" value="1"/>
</dbReference>
<dbReference type="Proteomes" id="UP001177120">
    <property type="component" value="Unassembled WGS sequence"/>
</dbReference>
<dbReference type="InterPro" id="IPR050813">
    <property type="entry name" value="Sigma-70_Factor"/>
</dbReference>
<comment type="similarity">
    <text evidence="1 7">Belongs to the sigma-70 factor family.</text>
</comment>
<name>A0ABS2WGF0_9BACL</name>
<evidence type="ECO:0000256" key="6">
    <source>
        <dbReference type="ARBA" id="ARBA00023163"/>
    </source>
</evidence>
<keyword evidence="2" id="KW-0749">Sporulation</keyword>
<dbReference type="SUPFAM" id="SSF88659">
    <property type="entry name" value="Sigma3 and sigma4 domains of RNA polymerase sigma factors"/>
    <property type="match status" value="1"/>
</dbReference>
<dbReference type="PRINTS" id="PR00046">
    <property type="entry name" value="SIGMA70FCT"/>
</dbReference>
<feature type="domain" description="HTH cro/C1-type" evidence="8">
    <location>
        <begin position="234"/>
        <end position="254"/>
    </location>
</feature>
<evidence type="ECO:0000256" key="1">
    <source>
        <dbReference type="ARBA" id="ARBA00007788"/>
    </source>
</evidence>
<dbReference type="InterPro" id="IPR000943">
    <property type="entry name" value="RNA_pol_sigma70"/>
</dbReference>
<evidence type="ECO:0000259" key="8">
    <source>
        <dbReference type="PROSITE" id="PS50943"/>
    </source>
</evidence>
<dbReference type="PIRSF" id="PIRSF000770">
    <property type="entry name" value="RNA_pol_sigma-SigE/K"/>
    <property type="match status" value="1"/>
</dbReference>
<comment type="function">
    <text evidence="7">Sigma factors are initiation factors that promote the attachment of RNA polymerase to specific initiation sites and are then released.</text>
</comment>
<keyword evidence="5 7" id="KW-0238">DNA-binding</keyword>
<sequence>MGSVCFWLISPVQARAQSSVHIAKNTCKGNVDGGVERVPEILAALAMMLREAVLFVSYIKNNAFPQPLSEEEEEKHLRLMAQGDKKARNTLIEHNLRLVAHIVKKFENTGEDSEDLISIGTIGLIKAIESYQTDKGTKLATYAARCIENEILMHLRSLKKARKDVSLHDPIGTDKEGNEITLIDVLGTERDEVMDLVQMKIEKKKIYGHLHILDEREQEVIKSRFGLNGEDEKTQREIAKELGISRSYVSRIEKRALIKLFHEFYRVKSGK</sequence>
<dbReference type="NCBIfam" id="TIGR02937">
    <property type="entry name" value="sigma70-ECF"/>
    <property type="match status" value="1"/>
</dbReference>
<dbReference type="InterPro" id="IPR013325">
    <property type="entry name" value="RNA_pol_sigma_r2"/>
</dbReference>
<dbReference type="InterPro" id="IPR014284">
    <property type="entry name" value="RNA_pol_sigma-70_dom"/>
</dbReference>
<comment type="caution">
    <text evidence="9">The sequence shown here is derived from an EMBL/GenBank/DDBJ whole genome shotgun (WGS) entry which is preliminary data.</text>
</comment>
<evidence type="ECO:0000256" key="3">
    <source>
        <dbReference type="ARBA" id="ARBA00023015"/>
    </source>
</evidence>
<keyword evidence="10" id="KW-1185">Reference proteome</keyword>
<dbReference type="EMBL" id="JAFHAP010000004">
    <property type="protein sequence ID" value="MBN2908607.1"/>
    <property type="molecule type" value="Genomic_DNA"/>
</dbReference>
<evidence type="ECO:0000256" key="7">
    <source>
        <dbReference type="RuleBase" id="RU362124"/>
    </source>
</evidence>
<organism evidence="9 10">
    <name type="scientific">Polycladomyces zharkentensis</name>
    <dbReference type="NCBI Taxonomy" id="2807616"/>
    <lineage>
        <taxon>Bacteria</taxon>
        <taxon>Bacillati</taxon>
        <taxon>Bacillota</taxon>
        <taxon>Bacilli</taxon>
        <taxon>Bacillales</taxon>
        <taxon>Thermoactinomycetaceae</taxon>
        <taxon>Polycladomyces</taxon>
    </lineage>
</organism>
<dbReference type="InterPro" id="IPR001387">
    <property type="entry name" value="Cro/C1-type_HTH"/>
</dbReference>
<dbReference type="PANTHER" id="PTHR30376">
    <property type="entry name" value="SIGMA FACTOR RPOH HEAT SHOCK RELATED"/>
    <property type="match status" value="1"/>
</dbReference>
<dbReference type="PROSITE" id="PS00716">
    <property type="entry name" value="SIGMA70_2"/>
    <property type="match status" value="1"/>
</dbReference>
<keyword evidence="3 7" id="KW-0805">Transcription regulation</keyword>
<dbReference type="InterPro" id="IPR014209">
    <property type="entry name" value="RNA_pol_sigma-K"/>
</dbReference>
<gene>
    <name evidence="9" type="primary">sigK</name>
    <name evidence="9" type="ORF">JQC72_03620</name>
</gene>
<dbReference type="InterPro" id="IPR036388">
    <property type="entry name" value="WH-like_DNA-bd_sf"/>
</dbReference>
<dbReference type="Gene3D" id="1.20.120.1810">
    <property type="match status" value="1"/>
</dbReference>
<evidence type="ECO:0000256" key="2">
    <source>
        <dbReference type="ARBA" id="ARBA00022969"/>
    </source>
</evidence>